<dbReference type="OrthoDB" id="547311at2759"/>
<dbReference type="AlphaFoldDB" id="A0A8T2T823"/>
<dbReference type="OMA" id="RPQHQWP"/>
<dbReference type="InterPro" id="IPR026126">
    <property type="entry name" value="BABAM1"/>
</dbReference>
<dbReference type="PANTHER" id="PTHR15660:SF1">
    <property type="entry name" value="BRISC AND BRCA1-A COMPLEX MEMBER 1"/>
    <property type="match status" value="1"/>
</dbReference>
<keyword evidence="5" id="KW-0539">Nucleus</keyword>
<evidence type="ECO:0000256" key="6">
    <source>
        <dbReference type="SAM" id="MobiDB-lite"/>
    </source>
</evidence>
<reference evidence="7" key="1">
    <citation type="submission" date="2021-08" db="EMBL/GenBank/DDBJ databases">
        <title>WGS assembly of Ceratopteris richardii.</title>
        <authorList>
            <person name="Marchant D.B."/>
            <person name="Chen G."/>
            <person name="Jenkins J."/>
            <person name="Shu S."/>
            <person name="Leebens-Mack J."/>
            <person name="Grimwood J."/>
            <person name="Schmutz J."/>
            <person name="Soltis P."/>
            <person name="Soltis D."/>
            <person name="Chen Z.-H."/>
        </authorList>
    </citation>
    <scope>NUCLEOTIDE SEQUENCE</scope>
    <source>
        <strain evidence="7">Whitten #5841</strain>
        <tissue evidence="7">Leaf</tissue>
    </source>
</reference>
<keyword evidence="2" id="KW-0963">Cytoplasm</keyword>
<evidence type="ECO:0000256" key="4">
    <source>
        <dbReference type="ARBA" id="ARBA00023204"/>
    </source>
</evidence>
<evidence type="ECO:0000313" key="7">
    <source>
        <dbReference type="EMBL" id="KAH7414991.1"/>
    </source>
</evidence>
<dbReference type="GO" id="GO:0045739">
    <property type="term" value="P:positive regulation of DNA repair"/>
    <property type="evidence" value="ECO:0007669"/>
    <property type="project" value="InterPro"/>
</dbReference>
<proteinExistence type="predicted"/>
<feature type="region of interest" description="Disordered" evidence="6">
    <location>
        <begin position="1"/>
        <end position="48"/>
    </location>
</feature>
<dbReference type="CDD" id="cd21502">
    <property type="entry name" value="vWA_BABAM1"/>
    <property type="match status" value="1"/>
</dbReference>
<evidence type="ECO:0000256" key="2">
    <source>
        <dbReference type="ARBA" id="ARBA00022490"/>
    </source>
</evidence>
<comment type="caution">
    <text evidence="7">The sequence shown here is derived from an EMBL/GenBank/DDBJ whole genome shotgun (WGS) entry which is preliminary data.</text>
</comment>
<keyword evidence="4" id="KW-0234">DNA repair</keyword>
<dbReference type="Proteomes" id="UP000825935">
    <property type="component" value="Chromosome 14"/>
</dbReference>
<sequence>MSGNEYPAEYTTPSSSSSFQQKSQQQSSSSLHLHQQHHHHHHHQQAIERESVFPPLEYRLAQMGHCMEDIVICVDADAQIEADMKVAGANGRALSRLDAVKQAIFLFVHAKLAIQSLHKFAFAGMGEDFFWLQPNFTSNMDIINSSIRNLSSRGSFFRCDLSSLFHTAASLAKRSQAQGRILRVVLIYSRSSTIPTYPSKWPQTHKSFTFDALYLHDKPTNENCPQQVYDALVEALERVSVYEGYIYENGSHYTRILFRQMSCLLAHPQQRCSQDDFVPKDLSKKNTFSDSNSGPVTLDDSGNAPKVIP</sequence>
<protein>
    <recommendedName>
        <fullName evidence="9">BRISC and BRCA1-A complex member 1</fullName>
    </recommendedName>
</protein>
<dbReference type="EMBL" id="CM035419">
    <property type="protein sequence ID" value="KAH7414991.1"/>
    <property type="molecule type" value="Genomic_DNA"/>
</dbReference>
<feature type="compositionally biased region" description="Polar residues" evidence="6">
    <location>
        <begin position="285"/>
        <end position="295"/>
    </location>
</feature>
<feature type="region of interest" description="Disordered" evidence="6">
    <location>
        <begin position="283"/>
        <end position="309"/>
    </location>
</feature>
<feature type="compositionally biased region" description="Low complexity" evidence="6">
    <location>
        <begin position="14"/>
        <end position="33"/>
    </location>
</feature>
<evidence type="ECO:0008006" key="9">
    <source>
        <dbReference type="Google" id="ProtNLM"/>
    </source>
</evidence>
<name>A0A8T2T823_CERRI</name>
<dbReference type="GO" id="GO:0006281">
    <property type="term" value="P:DNA repair"/>
    <property type="evidence" value="ECO:0007669"/>
    <property type="project" value="UniProtKB-KW"/>
</dbReference>
<evidence type="ECO:0000256" key="5">
    <source>
        <dbReference type="ARBA" id="ARBA00023242"/>
    </source>
</evidence>
<dbReference type="GO" id="GO:0070552">
    <property type="term" value="C:BRISC complex"/>
    <property type="evidence" value="ECO:0007669"/>
    <property type="project" value="InterPro"/>
</dbReference>
<comment type="subcellular location">
    <subcellularLocation>
        <location evidence="1">Nucleus</location>
    </subcellularLocation>
</comment>
<keyword evidence="3" id="KW-0227">DNA damage</keyword>
<dbReference type="PANTHER" id="PTHR15660">
    <property type="entry name" value="BRISC AND BRCA1-A COMPLEX MEMBER 1"/>
    <property type="match status" value="1"/>
</dbReference>
<accession>A0A8T2T823</accession>
<evidence type="ECO:0000256" key="1">
    <source>
        <dbReference type="ARBA" id="ARBA00004123"/>
    </source>
</evidence>
<keyword evidence="8" id="KW-1185">Reference proteome</keyword>
<organism evidence="7 8">
    <name type="scientific">Ceratopteris richardii</name>
    <name type="common">Triangle waterfern</name>
    <dbReference type="NCBI Taxonomy" id="49495"/>
    <lineage>
        <taxon>Eukaryota</taxon>
        <taxon>Viridiplantae</taxon>
        <taxon>Streptophyta</taxon>
        <taxon>Embryophyta</taxon>
        <taxon>Tracheophyta</taxon>
        <taxon>Polypodiopsida</taxon>
        <taxon>Polypodiidae</taxon>
        <taxon>Polypodiales</taxon>
        <taxon>Pteridineae</taxon>
        <taxon>Pteridaceae</taxon>
        <taxon>Parkerioideae</taxon>
        <taxon>Ceratopteris</taxon>
    </lineage>
</organism>
<evidence type="ECO:0000256" key="3">
    <source>
        <dbReference type="ARBA" id="ARBA00022763"/>
    </source>
</evidence>
<feature type="compositionally biased region" description="Basic residues" evidence="6">
    <location>
        <begin position="34"/>
        <end position="44"/>
    </location>
</feature>
<evidence type="ECO:0000313" key="8">
    <source>
        <dbReference type="Proteomes" id="UP000825935"/>
    </source>
</evidence>
<gene>
    <name evidence="7" type="ORF">KP509_14G022400</name>
</gene>